<evidence type="ECO:0000313" key="3">
    <source>
        <dbReference type="Proteomes" id="UP000034646"/>
    </source>
</evidence>
<proteinExistence type="predicted"/>
<keyword evidence="1" id="KW-1133">Transmembrane helix</keyword>
<feature type="transmembrane region" description="Helical" evidence="1">
    <location>
        <begin position="92"/>
        <end position="117"/>
    </location>
</feature>
<reference evidence="2 3" key="1">
    <citation type="journal article" date="2015" name="Nature">
        <title>rRNA introns, odd ribosomes, and small enigmatic genomes across a large radiation of phyla.</title>
        <authorList>
            <person name="Brown C.T."/>
            <person name="Hug L.A."/>
            <person name="Thomas B.C."/>
            <person name="Sharon I."/>
            <person name="Castelle C.J."/>
            <person name="Singh A."/>
            <person name="Wilkins M.J."/>
            <person name="Williams K.H."/>
            <person name="Banfield J.F."/>
        </authorList>
    </citation>
    <scope>NUCLEOTIDE SEQUENCE [LARGE SCALE GENOMIC DNA]</scope>
</reference>
<feature type="transmembrane region" description="Helical" evidence="1">
    <location>
        <begin position="38"/>
        <end position="55"/>
    </location>
</feature>
<gene>
    <name evidence="2" type="ORF">UV76_C0025G0004</name>
</gene>
<protein>
    <submittedName>
        <fullName evidence="2">Uncharacterized protein</fullName>
    </submittedName>
</protein>
<organism evidence="2 3">
    <name type="scientific">Candidatus Nomurabacteria bacterium GW2011_GWA2_43_15</name>
    <dbReference type="NCBI Taxonomy" id="1618738"/>
    <lineage>
        <taxon>Bacteria</taxon>
        <taxon>Candidatus Nomuraibacteriota</taxon>
    </lineage>
</organism>
<feature type="transmembrane region" description="Helical" evidence="1">
    <location>
        <begin position="255"/>
        <end position="278"/>
    </location>
</feature>
<feature type="transmembrane region" description="Helical" evidence="1">
    <location>
        <begin position="171"/>
        <end position="192"/>
    </location>
</feature>
<dbReference type="Proteomes" id="UP000034646">
    <property type="component" value="Unassembled WGS sequence"/>
</dbReference>
<feature type="transmembrane region" description="Helical" evidence="1">
    <location>
        <begin position="129"/>
        <end position="151"/>
    </location>
</feature>
<feature type="transmembrane region" description="Helical" evidence="1">
    <location>
        <begin position="67"/>
        <end position="86"/>
    </location>
</feature>
<sequence>MHSNIFNKLSFLSLFLTVVLLPLFFLPFTNIPVETSKGLLLVVGLLACVIFWAIARFLDGKIVFSKSWLLVSGFGIVLAFLLSSLFSTNSQVSLFGTMFDIGSFWFIFSAFVLMLLSSTVFRTPRQAKIVLLGTILSSALVLVFQSTHLFMPNILSLGTLSGQTGNVFGSWNALGLFAGFSALMFLLVIEFFPISRIGKILLEIFILLSILLAMVINFPLVWMLLGISALIIFVYKTSITLHNNVDEETKRHFPIISFVVVLISLLFFISGNFITGFIPDRLRVANTEISPLLSTTMSITKGVLAKDPVFGVGPNRFGEAWSMYKPIAINTTKVYGNDVWDVYFNSGSGLFSALKTGLIGK</sequence>
<name>A0A0G1DNB3_9BACT</name>
<dbReference type="STRING" id="1618738.UV76_C0025G0004"/>
<feature type="transmembrane region" description="Helical" evidence="1">
    <location>
        <begin position="9"/>
        <end position="26"/>
    </location>
</feature>
<dbReference type="EMBL" id="LCFS01000025">
    <property type="protein sequence ID" value="KKS99109.1"/>
    <property type="molecule type" value="Genomic_DNA"/>
</dbReference>
<feature type="transmembrane region" description="Helical" evidence="1">
    <location>
        <begin position="204"/>
        <end position="235"/>
    </location>
</feature>
<accession>A0A0G1DNB3</accession>
<dbReference type="AlphaFoldDB" id="A0A0G1DNB3"/>
<keyword evidence="1" id="KW-0812">Transmembrane</keyword>
<keyword evidence="1" id="KW-0472">Membrane</keyword>
<comment type="caution">
    <text evidence="2">The sequence shown here is derived from an EMBL/GenBank/DDBJ whole genome shotgun (WGS) entry which is preliminary data.</text>
</comment>
<evidence type="ECO:0000256" key="1">
    <source>
        <dbReference type="SAM" id="Phobius"/>
    </source>
</evidence>
<evidence type="ECO:0000313" key="2">
    <source>
        <dbReference type="EMBL" id="KKS99109.1"/>
    </source>
</evidence>